<sequence length="940" mass="108303">MNLIKLSVLFLLLHVVIKFQAQAQVLEHPPIQVFSPVDYGADNQNWSVSQSKSKNIYVANNKGLLEFNGASWVLYPSPNNTIIRSVSVDEHSIYTGSYKAFGYWKPNHLGRLEYVPLSANLNISFLEDEDIWNIIAIDDWVLFQSLNRIYIYNTTDASVSIINSDTIIYKMIKVSNSVYFQRVNDGVYEIVKGESKLISDHPVLKQNLLVNIFNQDGNILFQTEDKGFYTFKGSGDLIKWDIPSDAILSNVRIYRSLKLKDNSFLLGSISKGIYHLNASGEIIQHLNQKNGLSNNTILSVFEDANLNIWLGLENGINCVNIDSPFTIYNDITGELGSVNTSILHNGFLYLGTNQGLFYKELAVDTSYRFIEGTQGATWCLTKIGGTLFCGHDSGTFEITKNTSKRIADVKGTWIVKPIGNDLILQGNYSGLYVLEKQNGQWQLRNKIEGFNVSSRFIEFINPNQVFVNHEYKGVFKITLDSNLTKATEIIKDQSIEQGLNSSLVKYNNKLLFTNKRGVYDYDFQQQKFAKDSVLSAFFTEEEYISGKLIVDKANQRLWSFSKSGITYMTPGKLSDLPKVEKISLPSFVRHDIPGYENITHLFKNKYLYGNALGYMIIDLDKLEHKPFKIHLNTISNTTSKNNDTIHLYDKNTFVTFKNKENNIEFRYNIPEYKKYLVPEFQYKLDGIYEAWSPWFKTSSVLFENLPFGQYTFQVRARIGKTVSENTETYSFAINRPWYLSNVMIASYVLFVLLFSLLMHNIYKRHFKKQREKLLQDNQRELVLKDLENKQQLMRFNNDKLRQDIETKNKELGMSTMTLIKKNELLSSLKSELLKVETTGNIKPVIKIIDSNINNTDDWQVFEEAFNNADKDFLKKIKSIHPELTSNDLRLCAYLRLNLSSKEIAPLLNISPRSVEVKRYRLRKKMNLPHESNLTDYILEM</sequence>
<proteinExistence type="predicted"/>
<evidence type="ECO:0000313" key="5">
    <source>
        <dbReference type="Proteomes" id="UP000016160"/>
    </source>
</evidence>
<keyword evidence="1" id="KW-1133">Transmembrane helix</keyword>
<evidence type="ECO:0000256" key="1">
    <source>
        <dbReference type="SAM" id="Phobius"/>
    </source>
</evidence>
<dbReference type="InterPro" id="IPR013783">
    <property type="entry name" value="Ig-like_fold"/>
</dbReference>
<dbReference type="HOGENOM" id="CLU_013623_0_0_10"/>
<dbReference type="EMBL" id="HG315671">
    <property type="protein sequence ID" value="CDF79591.1"/>
    <property type="molecule type" value="Genomic_DNA"/>
</dbReference>
<dbReference type="eggNOG" id="COG3292">
    <property type="taxonomic scope" value="Bacteria"/>
</dbReference>
<feature type="domain" description="HTH luxR-type" evidence="3">
    <location>
        <begin position="880"/>
        <end position="937"/>
    </location>
</feature>
<dbReference type="SUPFAM" id="SSF46894">
    <property type="entry name" value="C-terminal effector domain of the bipartite response regulators"/>
    <property type="match status" value="1"/>
</dbReference>
<evidence type="ECO:0000256" key="2">
    <source>
        <dbReference type="SAM" id="SignalP"/>
    </source>
</evidence>
<feature type="transmembrane region" description="Helical" evidence="1">
    <location>
        <begin position="737"/>
        <end position="762"/>
    </location>
</feature>
<dbReference type="PATRIC" id="fig|1347342.6.peg.1882"/>
<dbReference type="InterPro" id="IPR015943">
    <property type="entry name" value="WD40/YVTN_repeat-like_dom_sf"/>
</dbReference>
<keyword evidence="1" id="KW-0812">Transmembrane</keyword>
<dbReference type="Gene3D" id="2.60.40.10">
    <property type="entry name" value="Immunoglobulins"/>
    <property type="match status" value="1"/>
</dbReference>
<dbReference type="eggNOG" id="COG2771">
    <property type="taxonomic scope" value="Bacteria"/>
</dbReference>
<dbReference type="AlphaFoldDB" id="T2KMC4"/>
<keyword evidence="5" id="KW-1185">Reference proteome</keyword>
<dbReference type="GO" id="GO:0006355">
    <property type="term" value="P:regulation of DNA-templated transcription"/>
    <property type="evidence" value="ECO:0007669"/>
    <property type="project" value="InterPro"/>
</dbReference>
<evidence type="ECO:0000313" key="4">
    <source>
        <dbReference type="EMBL" id="CDF79591.1"/>
    </source>
</evidence>
<keyword evidence="1" id="KW-0472">Membrane</keyword>
<name>T2KMC4_FORAG</name>
<evidence type="ECO:0000259" key="3">
    <source>
        <dbReference type="SMART" id="SM00421"/>
    </source>
</evidence>
<gene>
    <name evidence="4" type="ORF">BN863_18790</name>
</gene>
<feature type="signal peptide" evidence="2">
    <location>
        <begin position="1"/>
        <end position="23"/>
    </location>
</feature>
<dbReference type="GO" id="GO:0003677">
    <property type="term" value="F:DNA binding"/>
    <property type="evidence" value="ECO:0007669"/>
    <property type="project" value="InterPro"/>
</dbReference>
<accession>T2KMC4</accession>
<dbReference type="SMART" id="SM00421">
    <property type="entry name" value="HTH_LUXR"/>
    <property type="match status" value="1"/>
</dbReference>
<protein>
    <submittedName>
        <fullName evidence="4">Two-component system response regulator, LuxR fa mily</fullName>
    </submittedName>
</protein>
<keyword evidence="2" id="KW-0732">Signal</keyword>
<feature type="chain" id="PRO_5004591058" evidence="2">
    <location>
        <begin position="24"/>
        <end position="940"/>
    </location>
</feature>
<dbReference type="Gene3D" id="1.10.10.10">
    <property type="entry name" value="Winged helix-like DNA-binding domain superfamily/Winged helix DNA-binding domain"/>
    <property type="match status" value="1"/>
</dbReference>
<dbReference type="Proteomes" id="UP000016160">
    <property type="component" value="Chromosome"/>
</dbReference>
<dbReference type="Gene3D" id="2.130.10.10">
    <property type="entry name" value="YVTN repeat-like/Quinoprotein amine dehydrogenase"/>
    <property type="match status" value="2"/>
</dbReference>
<reference evidence="4 5" key="1">
    <citation type="journal article" date="2013" name="Appl. Environ. Microbiol.">
        <title>The genome of the alga-associated marine flavobacterium Formosa agariphila KMM 3901T reveals a broad potential for degradation of algal polysaccharides.</title>
        <authorList>
            <person name="Mann A.J."/>
            <person name="Hahnke R.L."/>
            <person name="Huang S."/>
            <person name="Werner J."/>
            <person name="Xing P."/>
            <person name="Barbeyron T."/>
            <person name="Huettel B."/>
            <person name="Stueber K."/>
            <person name="Reinhardt R."/>
            <person name="Harder J."/>
            <person name="Gloeckner F.O."/>
            <person name="Amann R.I."/>
            <person name="Teeling H."/>
        </authorList>
    </citation>
    <scope>NUCLEOTIDE SEQUENCE [LARGE SCALE GENOMIC DNA]</scope>
    <source>
        <strain evidence="5">DSM 15362 / KCTC 12365 / LMG 23005 / KMM 3901</strain>
    </source>
</reference>
<dbReference type="InterPro" id="IPR036388">
    <property type="entry name" value="WH-like_DNA-bd_sf"/>
</dbReference>
<dbReference type="Pfam" id="PF00196">
    <property type="entry name" value="GerE"/>
    <property type="match status" value="1"/>
</dbReference>
<dbReference type="InterPro" id="IPR016032">
    <property type="entry name" value="Sig_transdc_resp-reg_C-effctor"/>
</dbReference>
<organism evidence="4 5">
    <name type="scientific">Formosa agariphila (strain DSM 15362 / KCTC 12365 / LMG 23005 / KMM 3901 / M-2Alg 35-1)</name>
    <dbReference type="NCBI Taxonomy" id="1347342"/>
    <lineage>
        <taxon>Bacteria</taxon>
        <taxon>Pseudomonadati</taxon>
        <taxon>Bacteroidota</taxon>
        <taxon>Flavobacteriia</taxon>
        <taxon>Flavobacteriales</taxon>
        <taxon>Flavobacteriaceae</taxon>
        <taxon>Formosa</taxon>
    </lineage>
</organism>
<dbReference type="RefSeq" id="WP_038529864.1">
    <property type="nucleotide sequence ID" value="NZ_HG315671.1"/>
</dbReference>
<dbReference type="InterPro" id="IPR000792">
    <property type="entry name" value="Tscrpt_reg_LuxR_C"/>
</dbReference>
<dbReference type="STRING" id="1347342.BN863_18790"/>